<dbReference type="Gene3D" id="3.30.43.10">
    <property type="entry name" value="Uridine Diphospho-n-acetylenolpyruvylglucosamine Reductase, domain 2"/>
    <property type="match status" value="1"/>
</dbReference>
<dbReference type="InterPro" id="IPR006094">
    <property type="entry name" value="Oxid_FAD_bind_N"/>
</dbReference>
<evidence type="ECO:0000256" key="1">
    <source>
        <dbReference type="ARBA" id="ARBA00001974"/>
    </source>
</evidence>
<evidence type="ECO:0000313" key="13">
    <source>
        <dbReference type="Proteomes" id="UP000094565"/>
    </source>
</evidence>
<dbReference type="OrthoDB" id="610608at2759"/>
<protein>
    <recommendedName>
        <fullName evidence="5 10">D-arabinono-1,4-lactone oxidase</fullName>
        <shortName evidence="10">ALO</shortName>
        <ecNumber evidence="4 10">1.1.3.37</ecNumber>
    </recommendedName>
    <alternativeName>
        <fullName evidence="9 10">L-galactono-gamma-lactone oxidase</fullName>
    </alternativeName>
</protein>
<comment type="subcellular location">
    <subcellularLocation>
        <location evidence="10">Mitochondrion membrane</location>
    </subcellularLocation>
</comment>
<gene>
    <name evidence="12" type="primary">ALO1</name>
    <name evidence="12" type="ORF">ATY40_BA7505065</name>
</gene>
<evidence type="ECO:0000313" key="12">
    <source>
        <dbReference type="EMBL" id="ANZ77386.1"/>
    </source>
</evidence>
<dbReference type="EC" id="1.1.3.37" evidence="4 10"/>
<comment type="catalytic activity">
    <reaction evidence="10">
        <text>D-arabinono-1,4-lactone + O2 = dehydro-D-arabinono-1,4-lactone + H2O2 + H(+)</text>
        <dbReference type="Rhea" id="RHEA:23756"/>
        <dbReference type="ChEBI" id="CHEBI:15378"/>
        <dbReference type="ChEBI" id="CHEBI:15379"/>
        <dbReference type="ChEBI" id="CHEBI:16240"/>
        <dbReference type="ChEBI" id="CHEBI:16292"/>
        <dbReference type="ChEBI" id="CHEBI:58277"/>
        <dbReference type="EC" id="1.1.3.37"/>
    </reaction>
</comment>
<dbReference type="PANTHER" id="PTHR43762:SF1">
    <property type="entry name" value="D-ARABINONO-1,4-LACTONE OXIDASE"/>
    <property type="match status" value="1"/>
</dbReference>
<evidence type="ECO:0000256" key="5">
    <source>
        <dbReference type="ARBA" id="ARBA00016426"/>
    </source>
</evidence>
<dbReference type="PROSITE" id="PS51387">
    <property type="entry name" value="FAD_PCMH"/>
    <property type="match status" value="1"/>
</dbReference>
<dbReference type="EMBL" id="CP014587">
    <property type="protein sequence ID" value="ANZ77386.1"/>
    <property type="molecule type" value="Genomic_DNA"/>
</dbReference>
<dbReference type="PANTHER" id="PTHR43762">
    <property type="entry name" value="L-GULONOLACTONE OXIDASE"/>
    <property type="match status" value="1"/>
</dbReference>
<dbReference type="Proteomes" id="UP000094565">
    <property type="component" value="Chromosome 4"/>
</dbReference>
<comment type="cofactor">
    <cofactor evidence="1 10">
        <name>FAD</name>
        <dbReference type="ChEBI" id="CHEBI:57692"/>
    </cofactor>
</comment>
<evidence type="ECO:0000256" key="4">
    <source>
        <dbReference type="ARBA" id="ARBA00013136"/>
    </source>
</evidence>
<reference evidence="12 13" key="1">
    <citation type="submission" date="2016-02" db="EMBL/GenBank/DDBJ databases">
        <title>Comparative genomic and transcriptomic foundation for Pichia pastoris.</title>
        <authorList>
            <person name="Love K.R."/>
            <person name="Shah K.A."/>
            <person name="Whittaker C.A."/>
            <person name="Wu J."/>
            <person name="Bartlett M.C."/>
            <person name="Ma D."/>
            <person name="Leeson R.L."/>
            <person name="Priest M."/>
            <person name="Young S.K."/>
            <person name="Love J.C."/>
        </authorList>
    </citation>
    <scope>NUCLEOTIDE SEQUENCE [LARGE SCALE GENOMIC DNA]</scope>
    <source>
        <strain evidence="12 13">ATCC 28485</strain>
    </source>
</reference>
<dbReference type="Pfam" id="PF04030">
    <property type="entry name" value="ALO"/>
    <property type="match status" value="1"/>
</dbReference>
<dbReference type="Pfam" id="PF01565">
    <property type="entry name" value="FAD_binding_4"/>
    <property type="match status" value="1"/>
</dbReference>
<evidence type="ECO:0000256" key="6">
    <source>
        <dbReference type="ARBA" id="ARBA00022630"/>
    </source>
</evidence>
<sequence>MSFVPQELAGFAVPKVVHTTWAKTFVCHPELYFQPSTLEEIQLLVKSALKHKKTIMTVGSGHSPSDMTMTDEWLLNLDKYSSILKLDEHEMYTDVTVEAGIRVYQLNQLLAEKGLAIQNLGSISEQSMGGIISTGTHGASPLHGLVSQQLVDITLVNGLGEVVKCSPTDKPELFRAAMLSLGKIGIIAQLTIRTVPRYAIKSYQEVISFRTLLDIWETVWTSDEFVRVWWFPYSKRCVLWRASKSVEEYKNPRSSWYGTKWGRLTYECLLWVCVHVYPKLTPIVEKFIFSKQYGNKETLGHGTTAVQESVEGLNMDCLFSQYVNEWAAPLNNGPEILRSLERSIDTAASNGDFFVHAPIEVRCSNTTYNNEIGEPDVSDRHIDTKGPVIGNNLRPYLDTTPELSWVPKDKITNSQLTLYINATMYRPFRTSVPIGKWYKIFESSLEAAGGKPHWAKNFIGSEEWAGGELNSDGYKDGEMKGFAVKMRDWYGDDLVKFNQVRREQDPNGVFCSGRSWAVRNGIII</sequence>
<name>A0A1B2JH67_PICPA</name>
<keyword evidence="6 10" id="KW-0285">Flavoprotein</keyword>
<organism evidence="12 13">
    <name type="scientific">Komagataella pastoris</name>
    <name type="common">Yeast</name>
    <name type="synonym">Pichia pastoris</name>
    <dbReference type="NCBI Taxonomy" id="4922"/>
    <lineage>
        <taxon>Eukaryota</taxon>
        <taxon>Fungi</taxon>
        <taxon>Dikarya</taxon>
        <taxon>Ascomycota</taxon>
        <taxon>Saccharomycotina</taxon>
        <taxon>Pichiomycetes</taxon>
        <taxon>Pichiales</taxon>
        <taxon>Pichiaceae</taxon>
        <taxon>Komagataella</taxon>
    </lineage>
</organism>
<dbReference type="AlphaFoldDB" id="A0A1B2JH67"/>
<dbReference type="InterPro" id="IPR030654">
    <property type="entry name" value="Sugar_lactone_oxidase"/>
</dbReference>
<dbReference type="GO" id="GO:0031966">
    <property type="term" value="C:mitochondrial membrane"/>
    <property type="evidence" value="ECO:0007669"/>
    <property type="project" value="UniProtKB-SubCell"/>
</dbReference>
<proteinExistence type="inferred from homology"/>
<keyword evidence="13" id="KW-1185">Reference proteome</keyword>
<evidence type="ECO:0000256" key="9">
    <source>
        <dbReference type="ARBA" id="ARBA00033418"/>
    </source>
</evidence>
<evidence type="ECO:0000256" key="10">
    <source>
        <dbReference type="RuleBase" id="RU367158"/>
    </source>
</evidence>
<dbReference type="GO" id="GO:0071949">
    <property type="term" value="F:FAD binding"/>
    <property type="evidence" value="ECO:0007669"/>
    <property type="project" value="UniProtKB-UniRule"/>
</dbReference>
<dbReference type="Gene3D" id="3.30.465.10">
    <property type="match status" value="1"/>
</dbReference>
<dbReference type="InterPro" id="IPR036318">
    <property type="entry name" value="FAD-bd_PCMH-like_sf"/>
</dbReference>
<keyword evidence="10" id="KW-0496">Mitochondrion</keyword>
<evidence type="ECO:0000256" key="2">
    <source>
        <dbReference type="ARBA" id="ARBA00005083"/>
    </source>
</evidence>
<dbReference type="InterPro" id="IPR016166">
    <property type="entry name" value="FAD-bd_PCMH"/>
</dbReference>
<dbReference type="SUPFAM" id="SSF56176">
    <property type="entry name" value="FAD-binding/transporter-associated domain-like"/>
    <property type="match status" value="1"/>
</dbReference>
<keyword evidence="8 10" id="KW-0560">Oxidoreductase</keyword>
<feature type="domain" description="FAD-binding PCMH-type" evidence="11">
    <location>
        <begin position="25"/>
        <end position="197"/>
    </location>
</feature>
<dbReference type="InterPro" id="IPR016169">
    <property type="entry name" value="FAD-bd_PCMH_sub2"/>
</dbReference>
<evidence type="ECO:0000259" key="11">
    <source>
        <dbReference type="PROSITE" id="PS51387"/>
    </source>
</evidence>
<evidence type="ECO:0000256" key="7">
    <source>
        <dbReference type="ARBA" id="ARBA00022827"/>
    </source>
</evidence>
<evidence type="ECO:0000256" key="8">
    <source>
        <dbReference type="ARBA" id="ARBA00023002"/>
    </source>
</evidence>
<dbReference type="UniPathway" id="UPA00771">
    <property type="reaction ID" value="UER00766"/>
</dbReference>
<dbReference type="NCBIfam" id="TIGR01678">
    <property type="entry name" value="FAD_lactone_ox"/>
    <property type="match status" value="1"/>
</dbReference>
<dbReference type="InterPro" id="IPR010031">
    <property type="entry name" value="FAD_lactone_oxidase-like"/>
</dbReference>
<evidence type="ECO:0000256" key="3">
    <source>
        <dbReference type="ARBA" id="ARBA00005466"/>
    </source>
</evidence>
<dbReference type="InterPro" id="IPR006093">
    <property type="entry name" value="Oxy_OxRdtase_FAD_BS"/>
</dbReference>
<accession>A0A1B2JH67</accession>
<keyword evidence="7 10" id="KW-0274">FAD</keyword>
<comment type="similarity">
    <text evidence="3 10">Belongs to the oxygen-dependent FAD-linked oxidoreductase family.</text>
</comment>
<dbReference type="InterPro" id="IPR016167">
    <property type="entry name" value="FAD-bd_PCMH_sub1"/>
</dbReference>
<dbReference type="InterPro" id="IPR007173">
    <property type="entry name" value="ALO_C"/>
</dbReference>
<dbReference type="PIRSF" id="PIRSF000136">
    <property type="entry name" value="LGO_GLO"/>
    <property type="match status" value="1"/>
</dbReference>
<dbReference type="PROSITE" id="PS00862">
    <property type="entry name" value="OX2_COVAL_FAD"/>
    <property type="match status" value="1"/>
</dbReference>
<dbReference type="GO" id="GO:0003885">
    <property type="term" value="F:D-arabinono-1,4-lactone oxidase activity"/>
    <property type="evidence" value="ECO:0007669"/>
    <property type="project" value="UniProtKB-UniRule"/>
</dbReference>
<comment type="pathway">
    <text evidence="2 10">Cofactor biosynthesis; D-erythroascorbate biosynthesis; dehydro-D-arabinono-1,4-lactone from D-arabinose: step 2/2.</text>
</comment>